<keyword evidence="2" id="KW-1185">Reference proteome</keyword>
<sequence>MESTVKLHTRPVAGCNPRVCEAFLGLLTVVLLVLRPWHLPRVLRRMEFNVFFTFGFLWIIELSHSLDHFLRHRALLALKEGTEGCEVEMGTTGEAETRLEPTGA</sequence>
<comment type="caution">
    <text evidence="1">The sequence shown here is derived from an EMBL/GenBank/DDBJ whole genome shotgun (WGS) entry which is preliminary data.</text>
</comment>
<evidence type="ECO:0000313" key="1">
    <source>
        <dbReference type="EMBL" id="CAK9080000.1"/>
    </source>
</evidence>
<evidence type="ECO:0000313" key="2">
    <source>
        <dbReference type="Proteomes" id="UP001642484"/>
    </source>
</evidence>
<accession>A0ABP0PZ41</accession>
<name>A0ABP0PZ41_9DINO</name>
<dbReference type="EMBL" id="CAXAMN010023695">
    <property type="protein sequence ID" value="CAK9080000.1"/>
    <property type="molecule type" value="Genomic_DNA"/>
</dbReference>
<reference evidence="1 2" key="1">
    <citation type="submission" date="2024-02" db="EMBL/GenBank/DDBJ databases">
        <authorList>
            <person name="Chen Y."/>
            <person name="Shah S."/>
            <person name="Dougan E. K."/>
            <person name="Thang M."/>
            <person name="Chan C."/>
        </authorList>
    </citation>
    <scope>NUCLEOTIDE SEQUENCE [LARGE SCALE GENOMIC DNA]</scope>
</reference>
<gene>
    <name evidence="1" type="ORF">CCMP2556_LOCUS39328</name>
</gene>
<protein>
    <submittedName>
        <fullName evidence="1">Uncharacterized protein</fullName>
    </submittedName>
</protein>
<organism evidence="1 2">
    <name type="scientific">Durusdinium trenchii</name>
    <dbReference type="NCBI Taxonomy" id="1381693"/>
    <lineage>
        <taxon>Eukaryota</taxon>
        <taxon>Sar</taxon>
        <taxon>Alveolata</taxon>
        <taxon>Dinophyceae</taxon>
        <taxon>Suessiales</taxon>
        <taxon>Symbiodiniaceae</taxon>
        <taxon>Durusdinium</taxon>
    </lineage>
</organism>
<proteinExistence type="predicted"/>
<dbReference type="Proteomes" id="UP001642484">
    <property type="component" value="Unassembled WGS sequence"/>
</dbReference>